<dbReference type="InterPro" id="IPR044068">
    <property type="entry name" value="CB"/>
</dbReference>
<feature type="domain" description="Tyr recombinase" evidence="7">
    <location>
        <begin position="201"/>
        <end position="381"/>
    </location>
</feature>
<dbReference type="GO" id="GO:0003677">
    <property type="term" value="F:DNA binding"/>
    <property type="evidence" value="ECO:0007669"/>
    <property type="project" value="UniProtKB-KW"/>
</dbReference>
<evidence type="ECO:0000256" key="6">
    <source>
        <dbReference type="SAM" id="MobiDB-lite"/>
    </source>
</evidence>
<dbReference type="CDD" id="cd00801">
    <property type="entry name" value="INT_P4_C"/>
    <property type="match status" value="1"/>
</dbReference>
<keyword evidence="10" id="KW-1185">Reference proteome</keyword>
<dbReference type="PANTHER" id="PTHR30629">
    <property type="entry name" value="PROPHAGE INTEGRASE"/>
    <property type="match status" value="1"/>
</dbReference>
<evidence type="ECO:0000256" key="2">
    <source>
        <dbReference type="ARBA" id="ARBA00022908"/>
    </source>
</evidence>
<dbReference type="InterPro" id="IPR025166">
    <property type="entry name" value="Integrase_DNA_bind_dom"/>
</dbReference>
<evidence type="ECO:0000256" key="4">
    <source>
        <dbReference type="ARBA" id="ARBA00023172"/>
    </source>
</evidence>
<dbReference type="InterPro" id="IPR011010">
    <property type="entry name" value="DNA_brk_join_enz"/>
</dbReference>
<dbReference type="SUPFAM" id="SSF56349">
    <property type="entry name" value="DNA breaking-rejoining enzymes"/>
    <property type="match status" value="1"/>
</dbReference>
<evidence type="ECO:0000313" key="9">
    <source>
        <dbReference type="EMBL" id="WHP04795.1"/>
    </source>
</evidence>
<dbReference type="InterPro" id="IPR050808">
    <property type="entry name" value="Phage_Integrase"/>
</dbReference>
<evidence type="ECO:0000259" key="8">
    <source>
        <dbReference type="PROSITE" id="PS51900"/>
    </source>
</evidence>
<evidence type="ECO:0000259" key="7">
    <source>
        <dbReference type="PROSITE" id="PS51898"/>
    </source>
</evidence>
<dbReference type="InterPro" id="IPR053876">
    <property type="entry name" value="Phage_int_M"/>
</dbReference>
<evidence type="ECO:0000256" key="1">
    <source>
        <dbReference type="ARBA" id="ARBA00008857"/>
    </source>
</evidence>
<dbReference type="InterPro" id="IPR038488">
    <property type="entry name" value="Integrase_DNA-bd_sf"/>
</dbReference>
<keyword evidence="4" id="KW-0233">DNA recombination</keyword>
<dbReference type="Proteomes" id="UP001229836">
    <property type="component" value="Chromosome"/>
</dbReference>
<gene>
    <name evidence="9" type="ORF">QLH32_12120</name>
</gene>
<dbReference type="RefSeq" id="WP_283266423.1">
    <property type="nucleotide sequence ID" value="NZ_CP125669.1"/>
</dbReference>
<sequence length="404" mass="46021">MLTDAQLRRIKANPNKKTPDKYSDTNGLQLHVFPTGRKTWIYAYRYQNKQRSLTLGSYPDLSLADARIKLSEAKKNLSEGIDPNQAKKSNLTQLNGEHSFEYVAMEWYRKKVETWAVSTSVKTKARLEADIFPFIGAMDIASIKSPDLLSVIKRIEGRSPDTAKRALQECGQIFRYGMALGKNENDPSQALHGLLLPVKTRNFAAITDPSKVGEFLRAIDSIPNTTLVVKSAFKLAPLFFVRIGELRKAKWSEIDFDKQEWRYFITKTKQDHIVPLSKQAIEILKELQCLTGQHEHIFVGYRNNKIPMSDGAINAAIRRLGYDTQEEITGHGFRAMARTILNEEMGIPVSVIEHQLAHKVPDNLGTAYNRTKFIAQRKKMMQQWADYLDSLKQDVIPFPKHKTA</sequence>
<dbReference type="PANTHER" id="PTHR30629:SF2">
    <property type="entry name" value="PROPHAGE INTEGRASE INTS-RELATED"/>
    <property type="match status" value="1"/>
</dbReference>
<evidence type="ECO:0000256" key="3">
    <source>
        <dbReference type="ARBA" id="ARBA00023125"/>
    </source>
</evidence>
<keyword evidence="2" id="KW-0229">DNA integration</keyword>
<dbReference type="Gene3D" id="1.10.150.130">
    <property type="match status" value="1"/>
</dbReference>
<dbReference type="Pfam" id="PF22022">
    <property type="entry name" value="Phage_int_M"/>
    <property type="match status" value="1"/>
</dbReference>
<dbReference type="PROSITE" id="PS51900">
    <property type="entry name" value="CB"/>
    <property type="match status" value="1"/>
</dbReference>
<protein>
    <submittedName>
        <fullName evidence="9">Integrase arm-type DNA-binding domain-containing protein</fullName>
    </submittedName>
</protein>
<accession>A0ABY8S025</accession>
<dbReference type="Gene3D" id="1.10.443.10">
    <property type="entry name" value="Intergrase catalytic core"/>
    <property type="match status" value="1"/>
</dbReference>
<dbReference type="InterPro" id="IPR002104">
    <property type="entry name" value="Integrase_catalytic"/>
</dbReference>
<evidence type="ECO:0000313" key="10">
    <source>
        <dbReference type="Proteomes" id="UP001229836"/>
    </source>
</evidence>
<dbReference type="EMBL" id="CP125669">
    <property type="protein sequence ID" value="WHP04795.1"/>
    <property type="molecule type" value="Genomic_DNA"/>
</dbReference>
<dbReference type="Pfam" id="PF13356">
    <property type="entry name" value="Arm-DNA-bind_3"/>
    <property type="match status" value="1"/>
</dbReference>
<dbReference type="InterPro" id="IPR010998">
    <property type="entry name" value="Integrase_recombinase_N"/>
</dbReference>
<dbReference type="InterPro" id="IPR013762">
    <property type="entry name" value="Integrase-like_cat_sf"/>
</dbReference>
<organism evidence="9 10">
    <name type="scientific">Acinetobacter corruptisaponis</name>
    <dbReference type="NCBI Taxonomy" id="3045147"/>
    <lineage>
        <taxon>Bacteria</taxon>
        <taxon>Pseudomonadati</taxon>
        <taxon>Pseudomonadota</taxon>
        <taxon>Gammaproteobacteria</taxon>
        <taxon>Moraxellales</taxon>
        <taxon>Moraxellaceae</taxon>
        <taxon>Acinetobacter</taxon>
    </lineage>
</organism>
<proteinExistence type="inferred from homology"/>
<name>A0ABY8S025_9GAMM</name>
<evidence type="ECO:0000256" key="5">
    <source>
        <dbReference type="PROSITE-ProRule" id="PRU01248"/>
    </source>
</evidence>
<feature type="region of interest" description="Disordered" evidence="6">
    <location>
        <begin position="1"/>
        <end position="24"/>
    </location>
</feature>
<dbReference type="Gene3D" id="3.30.160.390">
    <property type="entry name" value="Integrase, DNA-binding domain"/>
    <property type="match status" value="1"/>
</dbReference>
<reference evidence="9 10" key="1">
    <citation type="submission" date="2023-05" db="EMBL/GenBank/DDBJ databases">
        <title>The complete genome of Acinetobacter sp. nov KCTC 92772.</title>
        <authorList>
            <person name="Zhou G."/>
        </authorList>
    </citation>
    <scope>NUCLEOTIDE SEQUENCE [LARGE SCALE GENOMIC DNA]</scope>
    <source>
        <strain evidence="9 10">KCTC 92772</strain>
    </source>
</reference>
<keyword evidence="3 5" id="KW-0238">DNA-binding</keyword>
<dbReference type="PROSITE" id="PS51898">
    <property type="entry name" value="TYR_RECOMBINASE"/>
    <property type="match status" value="1"/>
</dbReference>
<comment type="similarity">
    <text evidence="1">Belongs to the 'phage' integrase family.</text>
</comment>
<dbReference type="Pfam" id="PF00589">
    <property type="entry name" value="Phage_integrase"/>
    <property type="match status" value="1"/>
</dbReference>
<feature type="domain" description="Core-binding (CB)" evidence="8">
    <location>
        <begin position="98"/>
        <end position="178"/>
    </location>
</feature>